<dbReference type="Proteomes" id="UP001610104">
    <property type="component" value="Unassembled WGS sequence"/>
</dbReference>
<keyword evidence="3" id="KW-1185">Reference proteome</keyword>
<evidence type="ECO:0000313" key="2">
    <source>
        <dbReference type="EMBL" id="MFH6768142.1"/>
    </source>
</evidence>
<gene>
    <name evidence="2" type="ORF">V8G56_05275</name>
</gene>
<evidence type="ECO:0000313" key="3">
    <source>
        <dbReference type="Proteomes" id="UP001610104"/>
    </source>
</evidence>
<comment type="caution">
    <text evidence="2">The sequence shown here is derived from an EMBL/GenBank/DDBJ whole genome shotgun (WGS) entry which is preliminary data.</text>
</comment>
<reference evidence="2 3" key="1">
    <citation type="submission" date="2024-02" db="EMBL/GenBank/DDBJ databases">
        <title>A Gaetbulibacter species isolated from tidal flats and genomic insights of their niches.</title>
        <authorList>
            <person name="Ye Y."/>
        </authorList>
    </citation>
    <scope>NUCLEOTIDE SEQUENCE [LARGE SCALE GENOMIC DNA]</scope>
    <source>
        <strain evidence="2 3">KEM-8</strain>
    </source>
</reference>
<dbReference type="EMBL" id="JBAWKC010000001">
    <property type="protein sequence ID" value="MFH6768142.1"/>
    <property type="molecule type" value="Genomic_DNA"/>
</dbReference>
<sequence length="129" mass="13533">MAQNYNITITASFPNDANPADSSLTLDDNGNTYADPGDQITWKIGTGSGVGRISAITDDAGSTDVFGPPSSNEPAPQGGGSGNWRGTINSGIARGSIENYTITWYTDESPERGPYSFDPKISINPTQTV</sequence>
<dbReference type="RefSeq" id="WP_395437390.1">
    <property type="nucleotide sequence ID" value="NZ_JBAWKC010000001.1"/>
</dbReference>
<feature type="region of interest" description="Disordered" evidence="1">
    <location>
        <begin position="107"/>
        <end position="129"/>
    </location>
</feature>
<protein>
    <recommendedName>
        <fullName evidence="4">Inclusion body protein</fullName>
    </recommendedName>
</protein>
<evidence type="ECO:0008006" key="4">
    <source>
        <dbReference type="Google" id="ProtNLM"/>
    </source>
</evidence>
<accession>A0ABW7MMU5</accession>
<organism evidence="2 3">
    <name type="scientific">Gaetbulibacter aquiaggeris</name>
    <dbReference type="NCBI Taxonomy" id="1735373"/>
    <lineage>
        <taxon>Bacteria</taxon>
        <taxon>Pseudomonadati</taxon>
        <taxon>Bacteroidota</taxon>
        <taxon>Flavobacteriia</taxon>
        <taxon>Flavobacteriales</taxon>
        <taxon>Flavobacteriaceae</taxon>
        <taxon>Gaetbulibacter</taxon>
    </lineage>
</organism>
<name>A0ABW7MMU5_9FLAO</name>
<proteinExistence type="predicted"/>
<evidence type="ECO:0000256" key="1">
    <source>
        <dbReference type="SAM" id="MobiDB-lite"/>
    </source>
</evidence>
<feature type="region of interest" description="Disordered" evidence="1">
    <location>
        <begin position="58"/>
        <end position="90"/>
    </location>
</feature>